<evidence type="ECO:0000313" key="8">
    <source>
        <dbReference type="Proteomes" id="UP000005220"/>
    </source>
</evidence>
<sequence>MMASLEDLIPTVNKLQDVMYASGIETMNLPILAVVGSQSSGKSSILETLVGRDFLPRGNGIVTRRPLILQLINTSPESRSPSITPPLSKSNSSRSDDSDEFVDPKEDFTSQLKNRPNYRNNTIRSEEWGVFLHKPDEKFYDFQEIRKEIELETVRIAGKNKGISKIPISLKIYSPYVLNLTLVDLPGITKVPIGEQPHDIEKQINNLILDYVATPNCLILAVSPANIDIANSESLKLAKEVDPHGARTIGVLTKLDLMDSGTNAIDILMGKVYPLKLGFIGVVNRSQQDIQENVTVKEALDNEDAFFKRHPMYRRIASRCGTRYLAKLLNKTLMNHIRDKLPDIKVRLNSLINQMEKRLLSFGDPSMFDGYENKSGLVLQLINTFATNFIASIDGTSSNINTKELCGGARIYYIYNNIFGRTLKSVDPTANLSKNDIRTAIRNSTGPRATLFVPELAFDLLVKPQIKLLLEPSQHCIELVFEELIKICNKSGSYELSRYPNLKNILIDVVSELLRERLEPTHSYVESLISIHTAYINTNHPRFLGATEVMSDILNERDRKKNESMKKPMALNDISQNYKNADSISVSSIPLTKNDIPNGGNNLNIMIDEALSKSTSNLDLNGNNIHNTEKESFLNYFFGQDRDRLLNNATNSKIPEYKNIDSSIMNDFSAPNVVQNDTIMEPDVTLSEREELECELIKRLIVSYFGIVREMIEDQVPKAIMCLLVNFCKENVQNRLVKELYKESMMNELLKEDDTLVQERFNCEQLLNTYKKASSIINNIL</sequence>
<proteinExistence type="inferred from homology"/>
<dbReference type="GO" id="GO:0005777">
    <property type="term" value="C:peroxisome"/>
    <property type="evidence" value="ECO:0007669"/>
    <property type="project" value="EnsemblFungi"/>
</dbReference>
<dbReference type="GO" id="GO:0051260">
    <property type="term" value="P:protein homooligomerization"/>
    <property type="evidence" value="ECO:0007669"/>
    <property type="project" value="EnsemblFungi"/>
</dbReference>
<evidence type="ECO:0000259" key="6">
    <source>
        <dbReference type="PROSITE" id="PS51718"/>
    </source>
</evidence>
<dbReference type="InterPro" id="IPR019762">
    <property type="entry name" value="Dynamin_GTPase_CS"/>
</dbReference>
<dbReference type="InterPro" id="IPR003130">
    <property type="entry name" value="GED"/>
</dbReference>
<dbReference type="GO" id="GO:0140572">
    <property type="term" value="P:vacuole fission"/>
    <property type="evidence" value="ECO:0007669"/>
    <property type="project" value="EnsemblFungi"/>
</dbReference>
<dbReference type="KEGG" id="kaf:KAFR_0H03650"/>
<keyword evidence="1 3" id="KW-0547">Nucleotide-binding</keyword>
<dbReference type="GO" id="GO:0005525">
    <property type="term" value="F:GTP binding"/>
    <property type="evidence" value="ECO:0007669"/>
    <property type="project" value="UniProtKB-KW"/>
</dbReference>
<dbReference type="EMBL" id="HE650828">
    <property type="protein sequence ID" value="CCF59775.1"/>
    <property type="molecule type" value="Genomic_DNA"/>
</dbReference>
<dbReference type="GeneID" id="13883386"/>
<dbReference type="OrthoDB" id="5061070at2759"/>
<dbReference type="InterPro" id="IPR045063">
    <property type="entry name" value="Dynamin_N"/>
</dbReference>
<dbReference type="Pfam" id="PF02212">
    <property type="entry name" value="GED"/>
    <property type="match status" value="1"/>
</dbReference>
<dbReference type="PROSITE" id="PS00410">
    <property type="entry name" value="G_DYNAMIN_1"/>
    <property type="match status" value="1"/>
</dbReference>
<keyword evidence="8" id="KW-1185">Reference proteome</keyword>
<evidence type="ECO:0000256" key="4">
    <source>
        <dbReference type="SAM" id="MobiDB-lite"/>
    </source>
</evidence>
<dbReference type="GO" id="GO:0003924">
    <property type="term" value="F:GTPase activity"/>
    <property type="evidence" value="ECO:0007669"/>
    <property type="project" value="EnsemblFungi"/>
</dbReference>
<dbReference type="Pfam" id="PF01031">
    <property type="entry name" value="Dynamin_M"/>
    <property type="match status" value="1"/>
</dbReference>
<dbReference type="GO" id="GO:0005829">
    <property type="term" value="C:cytosol"/>
    <property type="evidence" value="ECO:0007669"/>
    <property type="project" value="EnsemblFungi"/>
</dbReference>
<dbReference type="GO" id="GO:0006897">
    <property type="term" value="P:endocytosis"/>
    <property type="evidence" value="ECO:0007669"/>
    <property type="project" value="TreeGrafter"/>
</dbReference>
<dbReference type="Proteomes" id="UP000005220">
    <property type="component" value="Chromosome 8"/>
</dbReference>
<dbReference type="HOGENOM" id="CLU_008964_5_0_1"/>
<dbReference type="STRING" id="1071382.H2AYJ8"/>
<protein>
    <recommendedName>
        <fullName evidence="9">Dynamin-related protein</fullName>
    </recommendedName>
</protein>
<dbReference type="SMART" id="SM00302">
    <property type="entry name" value="GED"/>
    <property type="match status" value="1"/>
</dbReference>
<dbReference type="InterPro" id="IPR000375">
    <property type="entry name" value="Dynamin_stalk"/>
</dbReference>
<dbReference type="GO" id="GO:0005874">
    <property type="term" value="C:microtubule"/>
    <property type="evidence" value="ECO:0007669"/>
    <property type="project" value="TreeGrafter"/>
</dbReference>
<dbReference type="GO" id="GO:0097753">
    <property type="term" value="P:membrane bending"/>
    <property type="evidence" value="ECO:0007669"/>
    <property type="project" value="EnsemblFungi"/>
</dbReference>
<evidence type="ECO:0000256" key="3">
    <source>
        <dbReference type="RuleBase" id="RU003932"/>
    </source>
</evidence>
<dbReference type="SMART" id="SM00053">
    <property type="entry name" value="DYNc"/>
    <property type="match status" value="1"/>
</dbReference>
<dbReference type="PROSITE" id="PS51388">
    <property type="entry name" value="GED"/>
    <property type="match status" value="1"/>
</dbReference>
<feature type="domain" description="Dynamin-type G" evidence="6">
    <location>
        <begin position="26"/>
        <end position="342"/>
    </location>
</feature>
<dbReference type="GO" id="GO:0005741">
    <property type="term" value="C:mitochondrial outer membrane"/>
    <property type="evidence" value="ECO:0007669"/>
    <property type="project" value="EnsemblFungi"/>
</dbReference>
<evidence type="ECO:0000256" key="1">
    <source>
        <dbReference type="ARBA" id="ARBA00022741"/>
    </source>
</evidence>
<dbReference type="InterPro" id="IPR030381">
    <property type="entry name" value="G_DYNAMIN_dom"/>
</dbReference>
<dbReference type="Pfam" id="PF00350">
    <property type="entry name" value="Dynamin_N"/>
    <property type="match status" value="1"/>
</dbReference>
<dbReference type="CDD" id="cd08771">
    <property type="entry name" value="DLP_1"/>
    <property type="match status" value="1"/>
</dbReference>
<comment type="similarity">
    <text evidence="3">Belongs to the TRAFAC class dynamin-like GTPase superfamily. Dynamin/Fzo/YdjA family.</text>
</comment>
<evidence type="ECO:0000313" key="7">
    <source>
        <dbReference type="EMBL" id="CCF59775.1"/>
    </source>
</evidence>
<reference evidence="7 8" key="1">
    <citation type="journal article" date="2011" name="Proc. Natl. Acad. Sci. U.S.A.">
        <title>Evolutionary erosion of yeast sex chromosomes by mating-type switching accidents.</title>
        <authorList>
            <person name="Gordon J.L."/>
            <person name="Armisen D."/>
            <person name="Proux-Wera E."/>
            <person name="Oheigeartaigh S.S."/>
            <person name="Byrne K.P."/>
            <person name="Wolfe K.H."/>
        </authorList>
    </citation>
    <scope>NUCLEOTIDE SEQUENCE [LARGE SCALE GENOMIC DNA]</scope>
    <source>
        <strain evidence="8">ATCC 22294 / BCRC 22015 / CBS 2517 / CECT 1963 / NBRC 1671 / NRRL Y-8276</strain>
    </source>
</reference>
<dbReference type="GO" id="GO:0016050">
    <property type="term" value="P:vesicle organization"/>
    <property type="evidence" value="ECO:0007669"/>
    <property type="project" value="EnsemblFungi"/>
</dbReference>
<dbReference type="InParanoid" id="H2AYJ8"/>
<dbReference type="GO" id="GO:0016236">
    <property type="term" value="P:macroautophagy"/>
    <property type="evidence" value="ECO:0007669"/>
    <property type="project" value="EnsemblFungi"/>
</dbReference>
<evidence type="ECO:0008006" key="9">
    <source>
        <dbReference type="Google" id="ProtNLM"/>
    </source>
</evidence>
<feature type="compositionally biased region" description="Polar residues" evidence="4">
    <location>
        <begin position="75"/>
        <end position="87"/>
    </location>
</feature>
<dbReference type="GO" id="GO:0034643">
    <property type="term" value="P:establishment of mitochondrion localization, microtubule-mediated"/>
    <property type="evidence" value="ECO:0007669"/>
    <property type="project" value="EnsemblFungi"/>
</dbReference>
<dbReference type="PROSITE" id="PS51718">
    <property type="entry name" value="G_DYNAMIN_2"/>
    <property type="match status" value="1"/>
</dbReference>
<dbReference type="RefSeq" id="XP_003958910.1">
    <property type="nucleotide sequence ID" value="XM_003958861.1"/>
</dbReference>
<dbReference type="PANTHER" id="PTHR11566">
    <property type="entry name" value="DYNAMIN"/>
    <property type="match status" value="1"/>
</dbReference>
<dbReference type="GO" id="GO:0016559">
    <property type="term" value="P:peroxisome fission"/>
    <property type="evidence" value="ECO:0007669"/>
    <property type="project" value="EnsemblFungi"/>
</dbReference>
<evidence type="ECO:0000259" key="5">
    <source>
        <dbReference type="PROSITE" id="PS51388"/>
    </source>
</evidence>
<dbReference type="GO" id="GO:0032153">
    <property type="term" value="C:cell division site"/>
    <property type="evidence" value="ECO:0007669"/>
    <property type="project" value="EnsemblFungi"/>
</dbReference>
<dbReference type="GO" id="GO:0090149">
    <property type="term" value="P:mitochondrial membrane fission"/>
    <property type="evidence" value="ECO:0007669"/>
    <property type="project" value="EnsemblFungi"/>
</dbReference>
<gene>
    <name evidence="7" type="primary">KAFR0H03650</name>
    <name evidence="7" type="ORF">KAFR_0H03650</name>
</gene>
<dbReference type="SUPFAM" id="SSF52540">
    <property type="entry name" value="P-loop containing nucleoside triphosphate hydrolases"/>
    <property type="match status" value="1"/>
</dbReference>
<accession>H2AYJ8</accession>
<dbReference type="Gene3D" id="3.40.50.300">
    <property type="entry name" value="P-loop containing nucleotide triphosphate hydrolases"/>
    <property type="match status" value="1"/>
</dbReference>
<organism evidence="7 8">
    <name type="scientific">Kazachstania africana (strain ATCC 22294 / BCRC 22015 / CBS 2517 / CECT 1963 / NBRC 1671 / NRRL Y-8276)</name>
    <name type="common">Yeast</name>
    <name type="synonym">Kluyveromyces africanus</name>
    <dbReference type="NCBI Taxonomy" id="1071382"/>
    <lineage>
        <taxon>Eukaryota</taxon>
        <taxon>Fungi</taxon>
        <taxon>Dikarya</taxon>
        <taxon>Ascomycota</taxon>
        <taxon>Saccharomycotina</taxon>
        <taxon>Saccharomycetes</taxon>
        <taxon>Saccharomycetales</taxon>
        <taxon>Saccharomycetaceae</taxon>
        <taxon>Kazachstania</taxon>
    </lineage>
</organism>
<dbReference type="eggNOG" id="KOG0446">
    <property type="taxonomic scope" value="Eukaryota"/>
</dbReference>
<dbReference type="InterPro" id="IPR027417">
    <property type="entry name" value="P-loop_NTPase"/>
</dbReference>
<dbReference type="GO" id="GO:0015886">
    <property type="term" value="P:heme transport"/>
    <property type="evidence" value="ECO:0007669"/>
    <property type="project" value="EnsemblFungi"/>
</dbReference>
<feature type="region of interest" description="Disordered" evidence="4">
    <location>
        <begin position="75"/>
        <end position="116"/>
    </location>
</feature>
<feature type="domain" description="GED" evidence="5">
    <location>
        <begin position="694"/>
        <end position="781"/>
    </location>
</feature>
<dbReference type="InterPro" id="IPR022812">
    <property type="entry name" value="Dynamin"/>
</dbReference>
<dbReference type="GO" id="GO:0048312">
    <property type="term" value="P:intracellular distribution of mitochondria"/>
    <property type="evidence" value="ECO:0007669"/>
    <property type="project" value="EnsemblFungi"/>
</dbReference>
<dbReference type="GO" id="GO:0008017">
    <property type="term" value="F:microtubule binding"/>
    <property type="evidence" value="ECO:0007669"/>
    <property type="project" value="TreeGrafter"/>
</dbReference>
<name>H2AYJ8_KAZAF</name>
<dbReference type="InterPro" id="IPR020850">
    <property type="entry name" value="GED_dom"/>
</dbReference>
<dbReference type="InterPro" id="IPR001401">
    <property type="entry name" value="Dynamin_GTPase"/>
</dbReference>
<dbReference type="PRINTS" id="PR00195">
    <property type="entry name" value="DYNAMIN"/>
</dbReference>
<dbReference type="GO" id="GO:0000001">
    <property type="term" value="P:mitochondrion inheritance"/>
    <property type="evidence" value="ECO:0007669"/>
    <property type="project" value="EnsemblFungi"/>
</dbReference>
<keyword evidence="2 3" id="KW-0342">GTP-binding</keyword>
<dbReference type="FunCoup" id="H2AYJ8">
    <property type="interactions" value="1459"/>
</dbReference>
<dbReference type="AlphaFoldDB" id="H2AYJ8"/>
<dbReference type="GO" id="GO:0042802">
    <property type="term" value="F:identical protein binding"/>
    <property type="evidence" value="ECO:0007669"/>
    <property type="project" value="EnsemblFungi"/>
</dbReference>
<dbReference type="PANTHER" id="PTHR11566:SF235">
    <property type="entry name" value="DYNAMIN-RELATED PROTEIN DNM1"/>
    <property type="match status" value="1"/>
</dbReference>
<dbReference type="Gene3D" id="1.20.120.1240">
    <property type="entry name" value="Dynamin, middle domain"/>
    <property type="match status" value="2"/>
</dbReference>
<evidence type="ECO:0000256" key="2">
    <source>
        <dbReference type="ARBA" id="ARBA00023134"/>
    </source>
</evidence>